<reference evidence="19" key="2">
    <citation type="journal article" date="2023" name="Plants (Basel)">
        <title>Annotation of the Turnera subulata (Passifloraceae) Draft Genome Reveals the S-Locus Evolved after the Divergence of Turneroideae from Passifloroideae in a Stepwise Manner.</title>
        <authorList>
            <person name="Henning P.M."/>
            <person name="Roalson E.H."/>
            <person name="Mir W."/>
            <person name="McCubbin A.G."/>
            <person name="Shore J.S."/>
        </authorList>
    </citation>
    <scope>NUCLEOTIDE SEQUENCE</scope>
    <source>
        <strain evidence="19">F60SS</strain>
    </source>
</reference>
<dbReference type="InterPro" id="IPR019787">
    <property type="entry name" value="Znf_PHD-finger"/>
</dbReference>
<keyword evidence="10" id="KW-0805">Transcription regulation</keyword>
<accession>A0A9Q0F984</accession>
<dbReference type="FunFam" id="3.30.40.10:FF:000484">
    <property type="entry name" value="Histone-lysine N-methyltransferase ATX4"/>
    <property type="match status" value="1"/>
</dbReference>
<protein>
    <recommendedName>
        <fullName evidence="21">Histone-lysine N-methyltransferase</fullName>
    </recommendedName>
</protein>
<dbReference type="InterPro" id="IPR046341">
    <property type="entry name" value="SET_dom_sf"/>
</dbReference>
<evidence type="ECO:0000256" key="1">
    <source>
        <dbReference type="ARBA" id="ARBA00004123"/>
    </source>
</evidence>
<dbReference type="GO" id="GO:0032259">
    <property type="term" value="P:methylation"/>
    <property type="evidence" value="ECO:0007669"/>
    <property type="project" value="UniProtKB-KW"/>
</dbReference>
<dbReference type="GO" id="GO:0045893">
    <property type="term" value="P:positive regulation of DNA-templated transcription"/>
    <property type="evidence" value="ECO:0007669"/>
    <property type="project" value="TreeGrafter"/>
</dbReference>
<dbReference type="GO" id="GO:0008270">
    <property type="term" value="F:zinc ion binding"/>
    <property type="evidence" value="ECO:0007669"/>
    <property type="project" value="UniProtKB-KW"/>
</dbReference>
<feature type="region of interest" description="Disordered" evidence="14">
    <location>
        <begin position="1"/>
        <end position="33"/>
    </location>
</feature>
<feature type="domain" description="Post-SET" evidence="17">
    <location>
        <begin position="2084"/>
        <end position="2100"/>
    </location>
</feature>
<dbReference type="Pfam" id="PF13831">
    <property type="entry name" value="PHD_2"/>
    <property type="match status" value="1"/>
</dbReference>
<dbReference type="OrthoDB" id="308383at2759"/>
<reference evidence="19" key="1">
    <citation type="submission" date="2022-02" db="EMBL/GenBank/DDBJ databases">
        <authorList>
            <person name="Henning P.M."/>
            <person name="McCubbin A.G."/>
            <person name="Shore J.S."/>
        </authorList>
    </citation>
    <scope>NUCLEOTIDE SEQUENCE</scope>
    <source>
        <strain evidence="19">F60SS</strain>
        <tissue evidence="19">Leaves</tissue>
    </source>
</reference>
<dbReference type="Gene3D" id="3.30.40.10">
    <property type="entry name" value="Zinc/RING finger domain, C3HC4 (zinc finger)"/>
    <property type="match status" value="2"/>
</dbReference>
<evidence type="ECO:0000256" key="4">
    <source>
        <dbReference type="ARBA" id="ARBA00022691"/>
    </source>
</evidence>
<dbReference type="Proteomes" id="UP001141552">
    <property type="component" value="Unassembled WGS sequence"/>
</dbReference>
<feature type="compositionally biased region" description="Polar residues" evidence="14">
    <location>
        <begin position="1152"/>
        <end position="1161"/>
    </location>
</feature>
<name>A0A9Q0F984_9ROSI</name>
<dbReference type="InterPro" id="IPR001214">
    <property type="entry name" value="SET_dom"/>
</dbReference>
<keyword evidence="11" id="KW-0804">Transcription</keyword>
<dbReference type="InterPro" id="IPR003616">
    <property type="entry name" value="Post-SET_dom"/>
</dbReference>
<evidence type="ECO:0000256" key="12">
    <source>
        <dbReference type="ARBA" id="ARBA00023242"/>
    </source>
</evidence>
<dbReference type="SUPFAM" id="SSF82199">
    <property type="entry name" value="SET domain"/>
    <property type="match status" value="1"/>
</dbReference>
<feature type="region of interest" description="Disordered" evidence="14">
    <location>
        <begin position="1421"/>
        <end position="1449"/>
    </location>
</feature>
<evidence type="ECO:0000256" key="7">
    <source>
        <dbReference type="ARBA" id="ARBA00022771"/>
    </source>
</evidence>
<dbReference type="FunFam" id="2.170.270.10:FF:000086">
    <property type="entry name" value="Histone-lysine N-methyltransferase"/>
    <property type="match status" value="1"/>
</dbReference>
<dbReference type="GO" id="GO:0042800">
    <property type="term" value="F:histone H3K4 methyltransferase activity"/>
    <property type="evidence" value="ECO:0007669"/>
    <property type="project" value="TreeGrafter"/>
</dbReference>
<evidence type="ECO:0000256" key="5">
    <source>
        <dbReference type="ARBA" id="ARBA00022723"/>
    </source>
</evidence>
<feature type="region of interest" description="Disordered" evidence="14">
    <location>
        <begin position="1147"/>
        <end position="1166"/>
    </location>
</feature>
<feature type="domain" description="SET" evidence="16">
    <location>
        <begin position="1955"/>
        <end position="2076"/>
    </location>
</feature>
<keyword evidence="20" id="KW-1185">Reference proteome</keyword>
<comment type="subcellular location">
    <subcellularLocation>
        <location evidence="1">Nucleus</location>
    </subcellularLocation>
</comment>
<feature type="compositionally biased region" description="Polar residues" evidence="14">
    <location>
        <begin position="500"/>
        <end position="511"/>
    </location>
</feature>
<keyword evidence="5" id="KW-0479">Metal-binding</keyword>
<evidence type="ECO:0000256" key="6">
    <source>
        <dbReference type="ARBA" id="ARBA00022737"/>
    </source>
</evidence>
<feature type="domain" description="PHD-type" evidence="18">
    <location>
        <begin position="1725"/>
        <end position="1851"/>
    </location>
</feature>
<organism evidence="19 20">
    <name type="scientific">Turnera subulata</name>
    <dbReference type="NCBI Taxonomy" id="218843"/>
    <lineage>
        <taxon>Eukaryota</taxon>
        <taxon>Viridiplantae</taxon>
        <taxon>Streptophyta</taxon>
        <taxon>Embryophyta</taxon>
        <taxon>Tracheophyta</taxon>
        <taxon>Spermatophyta</taxon>
        <taxon>Magnoliopsida</taxon>
        <taxon>eudicotyledons</taxon>
        <taxon>Gunneridae</taxon>
        <taxon>Pentapetalae</taxon>
        <taxon>rosids</taxon>
        <taxon>fabids</taxon>
        <taxon>Malpighiales</taxon>
        <taxon>Passifloraceae</taxon>
        <taxon>Turnera</taxon>
    </lineage>
</organism>
<dbReference type="PROSITE" id="PS50280">
    <property type="entry name" value="SET"/>
    <property type="match status" value="1"/>
</dbReference>
<proteinExistence type="predicted"/>
<evidence type="ECO:0000256" key="3">
    <source>
        <dbReference type="ARBA" id="ARBA00022679"/>
    </source>
</evidence>
<keyword evidence="4" id="KW-0949">S-adenosyl-L-methionine</keyword>
<keyword evidence="2" id="KW-0489">Methyltransferase</keyword>
<evidence type="ECO:0000256" key="13">
    <source>
        <dbReference type="PROSITE-ProRule" id="PRU00146"/>
    </source>
</evidence>
<dbReference type="Gene3D" id="2.170.270.10">
    <property type="entry name" value="SET domain"/>
    <property type="match status" value="1"/>
</dbReference>
<keyword evidence="12" id="KW-0539">Nucleus</keyword>
<evidence type="ECO:0000313" key="20">
    <source>
        <dbReference type="Proteomes" id="UP001141552"/>
    </source>
</evidence>
<dbReference type="InterPro" id="IPR034732">
    <property type="entry name" value="EPHD"/>
</dbReference>
<evidence type="ECO:0000256" key="9">
    <source>
        <dbReference type="ARBA" id="ARBA00022853"/>
    </source>
</evidence>
<feature type="domain" description="PHD-type" evidence="15">
    <location>
        <begin position="1585"/>
        <end position="1635"/>
    </location>
</feature>
<keyword evidence="6" id="KW-0677">Repeat</keyword>
<feature type="region of interest" description="Disordered" evidence="14">
    <location>
        <begin position="498"/>
        <end position="570"/>
    </location>
</feature>
<dbReference type="PANTHER" id="PTHR45838">
    <property type="entry name" value="HISTONE-LYSINE-N-METHYLTRANSFERASE 2 KMT2 FAMILY MEMBER"/>
    <property type="match status" value="1"/>
</dbReference>
<dbReference type="PROSITE" id="PS51805">
    <property type="entry name" value="EPHD"/>
    <property type="match status" value="1"/>
</dbReference>
<feature type="compositionally biased region" description="Basic and acidic residues" evidence="14">
    <location>
        <begin position="1440"/>
        <end position="1449"/>
    </location>
</feature>
<evidence type="ECO:0000259" key="17">
    <source>
        <dbReference type="PROSITE" id="PS50868"/>
    </source>
</evidence>
<dbReference type="SMART" id="SM00508">
    <property type="entry name" value="PostSET"/>
    <property type="match status" value="1"/>
</dbReference>
<evidence type="ECO:0000256" key="10">
    <source>
        <dbReference type="ARBA" id="ARBA00023015"/>
    </source>
</evidence>
<evidence type="ECO:0000256" key="14">
    <source>
        <dbReference type="SAM" id="MobiDB-lite"/>
    </source>
</evidence>
<dbReference type="SMART" id="SM00249">
    <property type="entry name" value="PHD"/>
    <property type="match status" value="2"/>
</dbReference>
<evidence type="ECO:0000259" key="18">
    <source>
        <dbReference type="PROSITE" id="PS51805"/>
    </source>
</evidence>
<dbReference type="PROSITE" id="PS50868">
    <property type="entry name" value="POST_SET"/>
    <property type="match status" value="1"/>
</dbReference>
<keyword evidence="7 13" id="KW-0863">Zinc-finger</keyword>
<dbReference type="EMBL" id="JAKUCV010006457">
    <property type="protein sequence ID" value="KAJ4827238.1"/>
    <property type="molecule type" value="Genomic_DNA"/>
</dbReference>
<dbReference type="CDD" id="cd15492">
    <property type="entry name" value="PHD_BRPF_JADE_like"/>
    <property type="match status" value="1"/>
</dbReference>
<dbReference type="Pfam" id="PF16135">
    <property type="entry name" value="TDBD"/>
    <property type="match status" value="1"/>
</dbReference>
<comment type="caution">
    <text evidence="19">The sequence shown here is derived from an EMBL/GenBank/DDBJ whole genome shotgun (WGS) entry which is preliminary data.</text>
</comment>
<evidence type="ECO:0000313" key="19">
    <source>
        <dbReference type="EMBL" id="KAJ4827238.1"/>
    </source>
</evidence>
<dbReference type="Pfam" id="PF00856">
    <property type="entry name" value="SET"/>
    <property type="match status" value="1"/>
</dbReference>
<evidence type="ECO:0000256" key="2">
    <source>
        <dbReference type="ARBA" id="ARBA00022603"/>
    </source>
</evidence>
<dbReference type="CDD" id="cd10518">
    <property type="entry name" value="SET_SETD1-like"/>
    <property type="match status" value="1"/>
</dbReference>
<dbReference type="InterPro" id="IPR011011">
    <property type="entry name" value="Znf_FYVE_PHD"/>
</dbReference>
<keyword evidence="9" id="KW-0156">Chromatin regulator</keyword>
<evidence type="ECO:0000259" key="16">
    <source>
        <dbReference type="PROSITE" id="PS50280"/>
    </source>
</evidence>
<evidence type="ECO:0008006" key="21">
    <source>
        <dbReference type="Google" id="ProtNLM"/>
    </source>
</evidence>
<dbReference type="CDD" id="cd15571">
    <property type="entry name" value="ePHD"/>
    <property type="match status" value="1"/>
</dbReference>
<dbReference type="InterPro" id="IPR032308">
    <property type="entry name" value="TDBD"/>
</dbReference>
<dbReference type="InterPro" id="IPR013083">
    <property type="entry name" value="Znf_RING/FYVE/PHD"/>
</dbReference>
<keyword evidence="3" id="KW-0808">Transferase</keyword>
<dbReference type="PANTHER" id="PTHR45838:SF4">
    <property type="entry name" value="HISTONE-LYSINE N-METHYLTRANSFERASE TRITHORAX"/>
    <property type="match status" value="1"/>
</dbReference>
<evidence type="ECO:0000256" key="8">
    <source>
        <dbReference type="ARBA" id="ARBA00022833"/>
    </source>
</evidence>
<dbReference type="Pfam" id="PF13832">
    <property type="entry name" value="zf-HC5HC2H_2"/>
    <property type="match status" value="1"/>
</dbReference>
<sequence length="2100" mass="230512">MENSWQPKCGSTLQPSLPSAASSTLQEQRNQMEFSSSHYPHVGHLQRSAKMSDPTFPSIPNLSSYHSDHGDLANSFLALLSTPTSLLQHNFQDFSNAKPINASCKLAAEAYSTAVSATGSQATMNSRGLLSENYQDMGSRADLYRLVSSRALSSSIISSHSVLNSGVKPSDFCRQSSDPAKASVIHYSVTSNDKERDLPYLTDEWHGTTSANDLKLQNGESQMPLRMPSAADSHILDTASAFTSRCPRVFCSGASGDLLLSNTGLLGILCSCHCFHMSVSRFCEHSGLRNVNPGDAVRVENGETIAQWRKQYFQKFGIRIPEDQSGWDWPEGLSLTASLAKSEMPGSMSRNSECSHLAVPSGGLVRFRQPVDDPILLKNSPASQNSVVGALHYKKHGSSQDRDKIFDMVNTLPSNSIGVGFNQTPTFPLPSCPTRPMLVGRGQRNDYQTINAKRLLNFNCAPDHARSILESAGFNRDRNEKDVITVEKDSVSSIELRLGQPNQAGQTSRNPIPSPVGPFSYNATANSVKPFPQEQMIHHVSSGGGGKESRQFVPRTADMSNSSRSKDQLSYRNCSIRDASKQELSGNMAIASENSSLNFFNPPPESSSRPKVTRSMPYFSEHILPETFQCQPPAIRCNPTFVPWNSENGMGKQSTLSELGFTGPIEKEVVKCLAGNSHAETGLDSKMRTWTETPCSFNGVAAVDSSSGCSRMHDRHHFSHQMTDIPSNAPEAVNLSSYMEKIPSFCGNAHSENTHALLGPLGSQMFSGKLLSSKAVAIGGPSSAPSSVPGLNPTLPKQESIGLNHCFLDDNLRLLALRQILESSNPHLMSSIGKNLEQEGHSNFSNAQVQHSLIGPFASGEQRPGLKLLSKQHSSDVVMKPFQHGSTSLNSWYNFTTTTQGMPLCSKYIDLESKLPYDSPINEAPQLRLGSKADTPCSNDRGECCCQIMQYFQGNCNCSAYKKSSGSQYESRGENASSSFREPVGAVSCNSSLLYTSQFVNPRETSISLNQSEKLKGELPKNSNCSASQWRDVPKKVKQACEVACLKQSVSVVNGRGIELGHLGDGAAKGSKRAVQVEDSFKEQDISNVSSLCSAPAVVAQVSTKIDNPDSSPFVAGNTEYADNLVDEGSGIDKCWSSDDALESDRSAGFYDSTSDTSMSKDGNVKGMRNQLSRSLLDEVKLIDSLTWKRGRHQIPNEIFVHEKSNYTEDLNRAPKVRKRKGEMKSNNLDPSLETAGHSTCAYSKRDASAERPCLSNDLQTVISAQGTAGTSANNPIKPCSRRMKSTLPLDKPLSHKRDHCETVVHTRNGISEDSSGKKVRRCRTSEGWTLSQTRRPVCAVREEIVGQCSTSCKKESPGQQLNACFRKGKPVVCGKYGEISSAEIAQDVSKLVKIVSLESVIKRAKKCAVPKTLEHLPTLPKKSKRRKTCSSDPCSEKFSNLKKEKRKDDDLSIDEMNLCASAKGGVNSSSLEKQSAGDVSILKKKQNDWGGKDCDNLDTTAHAISKPKCKEIRKRSLYELTLKGTKCSFGMHSQEKIFKCAPKVNAEKGTRNSVDSQYCLLGSDKVKVERYIQDKQHSSLANSESFCCVCGSSNEDDINCLVECGKCLIKVHQACYGVYKVPKGTWYCRPCKTSSKNIVCVLCGYGGGAMTRAIRSHTVVKSLLKAWSFEVEYKPKTLYPAETLRDKSKGLHSPGSENEYNSFPVLGPVNTEPSTTAVCNVDVKNQLKNLQNSLDSASTLKVDNSITAGVFDLAIKQWVHMVCGLWTPGTRCPNVNTMSAFDVSGASCPRTYMICSICNRPGGTCIQCRVANCSVQFHPWCAHEKGLLQSEVEGLDNENIGFYGSCLIHATNRTKESAHDATSYETSLSRAKTESCARTEGYKGRKRDGFCHNLHSHSKGGDGGCLVPQEQLNAWVHINGQKSCIQGLSKLPSSDVEYDCRKEYARYKQSKGWKNLVVYKSGIHALGLYTSRFISRGEMVVEYVGEIVGLRVADKRENEYQSGRKLQYKSACYFFRIDKEHIIDATRKGGIARFVNHSCLPNCVAKVISMRNDKKVVFFAERDIYPGEEITYDYHFNHEDEGKKIPCFCNSKNCRRYLN</sequence>
<dbReference type="SUPFAM" id="SSF57903">
    <property type="entry name" value="FYVE/PHD zinc finger"/>
    <property type="match status" value="1"/>
</dbReference>
<dbReference type="InterPro" id="IPR001965">
    <property type="entry name" value="Znf_PHD"/>
</dbReference>
<dbReference type="PROSITE" id="PS50016">
    <property type="entry name" value="ZF_PHD_2"/>
    <property type="match status" value="1"/>
</dbReference>
<keyword evidence="8" id="KW-0862">Zinc</keyword>
<gene>
    <name evidence="19" type="ORF">Tsubulata_015200</name>
</gene>
<dbReference type="GO" id="GO:0035097">
    <property type="term" value="C:histone methyltransferase complex"/>
    <property type="evidence" value="ECO:0007669"/>
    <property type="project" value="TreeGrafter"/>
</dbReference>
<evidence type="ECO:0000256" key="11">
    <source>
        <dbReference type="ARBA" id="ARBA00023163"/>
    </source>
</evidence>
<evidence type="ECO:0000259" key="15">
    <source>
        <dbReference type="PROSITE" id="PS50016"/>
    </source>
</evidence>
<dbReference type="SMART" id="SM00317">
    <property type="entry name" value="SET"/>
    <property type="match status" value="1"/>
</dbReference>